<feature type="domain" description="Domain X" evidence="3">
    <location>
        <begin position="701"/>
        <end position="756"/>
    </location>
</feature>
<organism evidence="4">
    <name type="scientific">Placozoan sp. BZ49</name>
    <dbReference type="NCBI Taxonomy" id="401704"/>
    <lineage>
        <taxon>Eukaryota</taxon>
        <taxon>Metazoa</taxon>
        <taxon>Placozoa</taxon>
    </lineage>
</organism>
<evidence type="ECO:0000256" key="2">
    <source>
        <dbReference type="SAM" id="Phobius"/>
    </source>
</evidence>
<dbReference type="GO" id="GO:0006315">
    <property type="term" value="P:homing of group II introns"/>
    <property type="evidence" value="ECO:0007669"/>
    <property type="project" value="TreeGrafter"/>
</dbReference>
<keyword evidence="2" id="KW-0812">Transmembrane</keyword>
<feature type="transmembrane region" description="Helical" evidence="2">
    <location>
        <begin position="12"/>
        <end position="31"/>
    </location>
</feature>
<accession>A2T428</accession>
<dbReference type="PANTHER" id="PTHR33642">
    <property type="entry name" value="COX1/OXI3 INTRON 1 PROTEIN-RELATED"/>
    <property type="match status" value="1"/>
</dbReference>
<feature type="region of interest" description="Disordered" evidence="1">
    <location>
        <begin position="545"/>
        <end position="567"/>
    </location>
</feature>
<feature type="domain" description="Domain X" evidence="3">
    <location>
        <begin position="783"/>
        <end position="810"/>
    </location>
</feature>
<dbReference type="GO" id="GO:0090615">
    <property type="term" value="P:mitochondrial mRNA processing"/>
    <property type="evidence" value="ECO:0007669"/>
    <property type="project" value="TreeGrafter"/>
</dbReference>
<evidence type="ECO:0000259" key="3">
    <source>
        <dbReference type="Pfam" id="PF01348"/>
    </source>
</evidence>
<keyword evidence="2" id="KW-1133">Transmembrane helix</keyword>
<dbReference type="AlphaFoldDB" id="A2T428"/>
<proteinExistence type="predicted"/>
<dbReference type="GO" id="GO:0005739">
    <property type="term" value="C:mitochondrion"/>
    <property type="evidence" value="ECO:0007669"/>
    <property type="project" value="TreeGrafter"/>
</dbReference>
<sequence>MYVVGMDVDTRAYFTAATMIIAVPTGIKIFVRQPIVRMNGQLMISNCHNVRTFSELGSSERKLKNIASRKKAWMERNVEVKGLQNVLSMVRANLWSSLLYGKSLGRNGAFMLPMTIWILVFGVVQHKTGGGEALWAPLPPQAERRPKDGYKHTYGSLGLSKEINLYDNRVRIVRKRGAFGAPGFFSKDWQPSFFPTKWPYKICWGPGSNGSVVSFFRYYVAEPNSIKNQAKRGAPAPLAPWPRKAAPLAPGPGREKVIKKIRDLTKRVLKDPGRVIDRKLYNLVCNPFMLEFAYNNIKKKGGKIDLKKGGGNPVGSPSGSLLTTKGIVPKTLDEISWNILLALAKELKEEKFQFKPKKGSKIIGSQRVSSIPFTIAPSDPLGPKIVLEVMRMLLNIIFEPSFLDCSHGYRSGRGLHSVFNYLKTGALCTPGVRIIEGNKCFFKIDHSILMNIIEKKILDRQFTKLLWKSLGAGYIEGEGGIRRFPPNLAAPLAPGSIISPILYNIYLHKLDEYILKLMVSFDIGKGAKSRDPFDPAYAPRFLYSGGGSPEGSPPPKKKKGLVPGGGEPIGLSPGPKGSASLGALSAPGSVGSALCWADFPYKRISYFRLFNYWIIAFKGSYSETVEIHSKVLGFCRDVLKLKGGNIRCPSVVNDLDVKDAPFVGPIKNLQKDKIVIFGINVFRSKHVKFSRKGEPCGLRDFSINLSSIKKKLREINILKGEKPIPRLAWSPLGSEQILLLFNSVLKEYFGHFDLVRGRGAKGSGAPQKADPMDPGRLRRPHFARFKFWLKWVITTSAERTLARKYNTSTNKIGGRPRGKR</sequence>
<name>A2T428_9METZ</name>
<dbReference type="Pfam" id="PF01348">
    <property type="entry name" value="Intron_maturas2"/>
    <property type="match status" value="2"/>
</dbReference>
<reference evidence="4" key="1">
    <citation type="journal article" date="2007" name="PLoS Genet.">
        <title>Comparative Genomics of Large Mitochondria in Placozoans.</title>
        <authorList>
            <person name="Signorovitch A.Y."/>
            <person name="Buss L.W."/>
            <person name="Dellaporta S.L."/>
        </authorList>
    </citation>
    <scope>NUCLEOTIDE SEQUENCE</scope>
    <source>
        <strain evidence="4">BZ49</strain>
    </source>
</reference>
<dbReference type="EMBL" id="DQ889457">
    <property type="protein sequence ID" value="ABI53784.1"/>
    <property type="molecule type" value="Genomic_DNA"/>
</dbReference>
<protein>
    <recommendedName>
        <fullName evidence="3">Domain X domain-containing protein</fullName>
    </recommendedName>
</protein>
<keyword evidence="4" id="KW-0496">Mitochondrion</keyword>
<evidence type="ECO:0000256" key="1">
    <source>
        <dbReference type="SAM" id="MobiDB-lite"/>
    </source>
</evidence>
<dbReference type="Gene3D" id="1.20.210.10">
    <property type="entry name" value="Cytochrome c oxidase-like, subunit I domain"/>
    <property type="match status" value="1"/>
</dbReference>
<geneLocation type="mitochondrion" evidence="4"/>
<evidence type="ECO:0000313" key="4">
    <source>
        <dbReference type="EMBL" id="ABI53784.1"/>
    </source>
</evidence>
<dbReference type="GO" id="GO:0003964">
    <property type="term" value="F:RNA-directed DNA polymerase activity"/>
    <property type="evidence" value="ECO:0007669"/>
    <property type="project" value="TreeGrafter"/>
</dbReference>
<dbReference type="CDD" id="cd01651">
    <property type="entry name" value="RT_G2_intron"/>
    <property type="match status" value="1"/>
</dbReference>
<feature type="region of interest" description="Disordered" evidence="1">
    <location>
        <begin position="231"/>
        <end position="252"/>
    </location>
</feature>
<dbReference type="SUPFAM" id="SSF81442">
    <property type="entry name" value="Cytochrome c oxidase subunit I-like"/>
    <property type="match status" value="1"/>
</dbReference>
<keyword evidence="2" id="KW-0472">Membrane</keyword>
<gene>
    <name evidence="4" type="primary">ORF820</name>
</gene>
<dbReference type="InterPro" id="IPR036927">
    <property type="entry name" value="Cyt_c_oxase-like_su1_sf"/>
</dbReference>
<dbReference type="InterPro" id="IPR024937">
    <property type="entry name" value="Domain_X"/>
</dbReference>
<dbReference type="PANTHER" id="PTHR33642:SF4">
    <property type="entry name" value="COX1_OXI3 INTRON 1 PROTEIN-RELATED"/>
    <property type="match status" value="1"/>
</dbReference>